<dbReference type="InterPro" id="IPR053170">
    <property type="entry name" value="Transcription_regulator"/>
</dbReference>
<feature type="transmembrane region" description="Helical" evidence="1">
    <location>
        <begin position="158"/>
        <end position="178"/>
    </location>
</feature>
<dbReference type="AlphaFoldDB" id="A0A261VAW9"/>
<dbReference type="InterPro" id="IPR007404">
    <property type="entry name" value="YdjM-like"/>
</dbReference>
<proteinExistence type="predicted"/>
<accession>A0A261VAW9</accession>
<dbReference type="OrthoDB" id="9781927at2"/>
<dbReference type="Pfam" id="PF04307">
    <property type="entry name" value="YdjM"/>
    <property type="match status" value="1"/>
</dbReference>
<feature type="transmembrane region" description="Helical" evidence="1">
    <location>
        <begin position="87"/>
        <end position="104"/>
    </location>
</feature>
<keyword evidence="1" id="KW-1133">Transmembrane helix</keyword>
<dbReference type="RefSeq" id="WP_094813777.1">
    <property type="nucleotide sequence ID" value="NZ_NEVU01000003.1"/>
</dbReference>
<dbReference type="GO" id="GO:0016787">
    <property type="term" value="F:hydrolase activity"/>
    <property type="evidence" value="ECO:0007669"/>
    <property type="project" value="UniProtKB-KW"/>
</dbReference>
<keyword evidence="1" id="KW-0812">Transmembrane</keyword>
<evidence type="ECO:0000313" key="2">
    <source>
        <dbReference type="EMBL" id="OZI70732.1"/>
    </source>
</evidence>
<keyword evidence="2" id="KW-0378">Hydrolase</keyword>
<sequence>MDSVTQAVLGAGIQATLLGRWQGRRALVYGALLATLPDLDVVIAYPDPVSSMTYHRGFSHSVFVLTALAAVMTWLIRKRWPAAPYTAGRLFITLWLVLVTHPVLDAFTVYGTQLFWPWARMPESWSAVFIIDPIYTVPMLLAVLAAAIQGVTPTMRRILAATLVFSTAYLFAGLAGRFQAEREVTAALQTRGERVTQVLATPTPFNILLWRVVAKTEGDTYYEALSSWLDRSPPQLLAQPLNRELGLALGEDPLLARLRWFTQDWLRYDILDDTLVVTDLRMGLPGYYTFRFAMGERRGSDWQAIVPRRWPSERGGWNELRQLLARIAGKPLPLADWAQRNFE</sequence>
<protein>
    <submittedName>
        <fullName evidence="2">Hydrolase</fullName>
    </submittedName>
</protein>
<keyword evidence="3" id="KW-1185">Reference proteome</keyword>
<evidence type="ECO:0000313" key="3">
    <source>
        <dbReference type="Proteomes" id="UP000216429"/>
    </source>
</evidence>
<dbReference type="PANTHER" id="PTHR40031">
    <property type="entry name" value="HYPOTHETICAL MEMBRANE SPANNING PROTEIN"/>
    <property type="match status" value="1"/>
</dbReference>
<keyword evidence="1" id="KW-0472">Membrane</keyword>
<feature type="transmembrane region" description="Helical" evidence="1">
    <location>
        <begin position="124"/>
        <end position="146"/>
    </location>
</feature>
<comment type="caution">
    <text evidence="2">The sequence shown here is derived from an EMBL/GenBank/DDBJ whole genome shotgun (WGS) entry which is preliminary data.</text>
</comment>
<name>A0A261VAW9_9BORD</name>
<organism evidence="2 3">
    <name type="scientific">Bordetella genomosp. 12</name>
    <dbReference type="NCBI Taxonomy" id="463035"/>
    <lineage>
        <taxon>Bacteria</taxon>
        <taxon>Pseudomonadati</taxon>
        <taxon>Pseudomonadota</taxon>
        <taxon>Betaproteobacteria</taxon>
        <taxon>Burkholderiales</taxon>
        <taxon>Alcaligenaceae</taxon>
        <taxon>Bordetella</taxon>
    </lineage>
</organism>
<dbReference type="EMBL" id="NEVU01000003">
    <property type="protein sequence ID" value="OZI70732.1"/>
    <property type="molecule type" value="Genomic_DNA"/>
</dbReference>
<dbReference type="PANTHER" id="PTHR40031:SF1">
    <property type="entry name" value="MEMBRANE-BOUND METAL-DEPENDENT HYDROLASE"/>
    <property type="match status" value="1"/>
</dbReference>
<gene>
    <name evidence="2" type="ORF">CAL22_12500</name>
</gene>
<reference evidence="3" key="1">
    <citation type="submission" date="2017-05" db="EMBL/GenBank/DDBJ databases">
        <title>Complete and WGS of Bordetella genogroups.</title>
        <authorList>
            <person name="Spilker T."/>
            <person name="Lipuma J."/>
        </authorList>
    </citation>
    <scope>NUCLEOTIDE SEQUENCE [LARGE SCALE GENOMIC DNA]</scope>
    <source>
        <strain evidence="3">AU6712</strain>
    </source>
</reference>
<feature type="transmembrane region" description="Helical" evidence="1">
    <location>
        <begin position="57"/>
        <end position="75"/>
    </location>
</feature>
<dbReference type="Proteomes" id="UP000216429">
    <property type="component" value="Unassembled WGS sequence"/>
</dbReference>
<evidence type="ECO:0000256" key="1">
    <source>
        <dbReference type="SAM" id="Phobius"/>
    </source>
</evidence>